<feature type="domain" description="HTH araC/xylS-type" evidence="4">
    <location>
        <begin position="296"/>
        <end position="394"/>
    </location>
</feature>
<gene>
    <name evidence="5" type="ORF">BXY41_11473</name>
</gene>
<dbReference type="RefSeq" id="WP_104438979.1">
    <property type="nucleotide sequence ID" value="NZ_PTJA01000014.1"/>
</dbReference>
<reference evidence="5 6" key="1">
    <citation type="submission" date="2018-02" db="EMBL/GenBank/DDBJ databases">
        <title>Genomic Encyclopedia of Archaeal and Bacterial Type Strains, Phase II (KMG-II): from individual species to whole genera.</title>
        <authorList>
            <person name="Goeker M."/>
        </authorList>
    </citation>
    <scope>NUCLEOTIDE SEQUENCE [LARGE SCALE GENOMIC DNA]</scope>
    <source>
        <strain evidence="5 6">DSM 3808</strain>
    </source>
</reference>
<dbReference type="Pfam" id="PF12833">
    <property type="entry name" value="HTH_18"/>
    <property type="match status" value="1"/>
</dbReference>
<dbReference type="GO" id="GO:0043565">
    <property type="term" value="F:sequence-specific DNA binding"/>
    <property type="evidence" value="ECO:0007669"/>
    <property type="project" value="InterPro"/>
</dbReference>
<evidence type="ECO:0000313" key="5">
    <source>
        <dbReference type="EMBL" id="PPK78570.1"/>
    </source>
</evidence>
<sequence length="413" mass="47409">MITNYFMKHISYHLHTFVKSYTMDKKPGETVCARKDFSDLPFFSPEVRDAVLKMKSEPFPTLSAVNGNIIYAAVPAQNMIYVIGPVGFQTQVNINRSIQAVDIDSNWIQSLSICDFDAFLRDILLIYNLFHEEMLTAGDIIKENCVDSLTKAQIQKNFSELIFENHENGKKHNPYDQEVREFSSIENGDIKQLEQSWAEDYTGQLGILAKDRLRSFKNVCIVVITLASRAAIRGGLSPEISFSLSDIYIMKIEESNDIATLIHIKNSAEYEYARLVQEGKEKQKGTQKIEKNPRIEECKDYIFSHLHDKIKIGDMALELQMNPNYLSDLFKKEEGISITDYIRNEKIKLAENLLIYSKYQYIEISAYLGFSSQSHLGKQFKEVTGMTLKQYRDCYGVKEFIHTGKKENAKAEA</sequence>
<evidence type="ECO:0000259" key="4">
    <source>
        <dbReference type="PROSITE" id="PS01124"/>
    </source>
</evidence>
<dbReference type="Gene3D" id="1.10.10.60">
    <property type="entry name" value="Homeodomain-like"/>
    <property type="match status" value="2"/>
</dbReference>
<evidence type="ECO:0000256" key="1">
    <source>
        <dbReference type="ARBA" id="ARBA00023015"/>
    </source>
</evidence>
<dbReference type="InterPro" id="IPR009057">
    <property type="entry name" value="Homeodomain-like_sf"/>
</dbReference>
<evidence type="ECO:0000256" key="2">
    <source>
        <dbReference type="ARBA" id="ARBA00023125"/>
    </source>
</evidence>
<evidence type="ECO:0000256" key="3">
    <source>
        <dbReference type="ARBA" id="ARBA00023163"/>
    </source>
</evidence>
<keyword evidence="3" id="KW-0804">Transcription</keyword>
<protein>
    <submittedName>
        <fullName evidence="5">AraC-like DNA-binding protein</fullName>
    </submittedName>
</protein>
<proteinExistence type="predicted"/>
<dbReference type="PROSITE" id="PS01124">
    <property type="entry name" value="HTH_ARAC_FAMILY_2"/>
    <property type="match status" value="1"/>
</dbReference>
<dbReference type="AlphaFoldDB" id="A0A2S6HM54"/>
<dbReference type="SMART" id="SM00342">
    <property type="entry name" value="HTH_ARAC"/>
    <property type="match status" value="1"/>
</dbReference>
<comment type="caution">
    <text evidence="5">The sequence shown here is derived from an EMBL/GenBank/DDBJ whole genome shotgun (WGS) entry which is preliminary data.</text>
</comment>
<keyword evidence="1" id="KW-0805">Transcription regulation</keyword>
<keyword evidence="2 5" id="KW-0238">DNA-binding</keyword>
<keyword evidence="6" id="KW-1185">Reference proteome</keyword>
<dbReference type="OrthoDB" id="2600165at2"/>
<dbReference type="GO" id="GO:0003700">
    <property type="term" value="F:DNA-binding transcription factor activity"/>
    <property type="evidence" value="ECO:0007669"/>
    <property type="project" value="InterPro"/>
</dbReference>
<dbReference type="SUPFAM" id="SSF46689">
    <property type="entry name" value="Homeodomain-like"/>
    <property type="match status" value="2"/>
</dbReference>
<dbReference type="InterPro" id="IPR018060">
    <property type="entry name" value="HTH_AraC"/>
</dbReference>
<dbReference type="PANTHER" id="PTHR43280">
    <property type="entry name" value="ARAC-FAMILY TRANSCRIPTIONAL REGULATOR"/>
    <property type="match status" value="1"/>
</dbReference>
<organism evidence="5 6">
    <name type="scientific">Lacrimispora xylanisolvens</name>
    <dbReference type="NCBI Taxonomy" id="384636"/>
    <lineage>
        <taxon>Bacteria</taxon>
        <taxon>Bacillati</taxon>
        <taxon>Bacillota</taxon>
        <taxon>Clostridia</taxon>
        <taxon>Lachnospirales</taxon>
        <taxon>Lachnospiraceae</taxon>
        <taxon>Lacrimispora</taxon>
    </lineage>
</organism>
<evidence type="ECO:0000313" key="6">
    <source>
        <dbReference type="Proteomes" id="UP000237749"/>
    </source>
</evidence>
<accession>A0A2S6HM54</accession>
<dbReference type="PANTHER" id="PTHR43280:SF34">
    <property type="entry name" value="ARAC-FAMILY TRANSCRIPTIONAL REGULATOR"/>
    <property type="match status" value="1"/>
</dbReference>
<dbReference type="EMBL" id="PTJA01000014">
    <property type="protein sequence ID" value="PPK78570.1"/>
    <property type="molecule type" value="Genomic_DNA"/>
</dbReference>
<dbReference type="Proteomes" id="UP000237749">
    <property type="component" value="Unassembled WGS sequence"/>
</dbReference>
<name>A0A2S6HM54_9FIRM</name>